<name>A0A2A3MLW6_9PSED</name>
<dbReference type="PANTHER" id="PTHR10429">
    <property type="entry name" value="DNA-3-METHYLADENINE GLYCOSYLASE"/>
    <property type="match status" value="1"/>
</dbReference>
<organism evidence="6 7">
    <name type="scientific">Pseudomonas abyssi</name>
    <dbReference type="NCBI Taxonomy" id="170540"/>
    <lineage>
        <taxon>Bacteria</taxon>
        <taxon>Pseudomonadati</taxon>
        <taxon>Pseudomonadota</taxon>
        <taxon>Gammaproteobacteria</taxon>
        <taxon>Pseudomonadales</taxon>
        <taxon>Pseudomonadaceae</taxon>
        <taxon>Pseudomonas</taxon>
    </lineage>
</organism>
<evidence type="ECO:0000256" key="3">
    <source>
        <dbReference type="ARBA" id="ARBA00022801"/>
    </source>
</evidence>
<dbReference type="EMBL" id="NTMR01000003">
    <property type="protein sequence ID" value="PBK05801.1"/>
    <property type="molecule type" value="Genomic_DNA"/>
</dbReference>
<dbReference type="GO" id="GO:0006284">
    <property type="term" value="P:base-excision repair"/>
    <property type="evidence" value="ECO:0007669"/>
    <property type="project" value="InterPro"/>
</dbReference>
<evidence type="ECO:0000313" key="7">
    <source>
        <dbReference type="Proteomes" id="UP000242313"/>
    </source>
</evidence>
<dbReference type="EC" id="3.2.2.-" evidence="5"/>
<accession>A0A2A3MLW6</accession>
<dbReference type="GO" id="GO:0003677">
    <property type="term" value="F:DNA binding"/>
    <property type="evidence" value="ECO:0007669"/>
    <property type="project" value="InterPro"/>
</dbReference>
<dbReference type="PANTHER" id="PTHR10429:SF0">
    <property type="entry name" value="DNA-3-METHYLADENINE GLYCOSYLASE"/>
    <property type="match status" value="1"/>
</dbReference>
<evidence type="ECO:0000256" key="2">
    <source>
        <dbReference type="ARBA" id="ARBA00022763"/>
    </source>
</evidence>
<protein>
    <recommendedName>
        <fullName evidence="5">Putative 3-methyladenine DNA glycosylase</fullName>
        <ecNumber evidence="5">3.2.2.-</ecNumber>
    </recommendedName>
</protein>
<keyword evidence="4 5" id="KW-0234">DNA repair</keyword>
<dbReference type="SUPFAM" id="SSF50486">
    <property type="entry name" value="FMT C-terminal domain-like"/>
    <property type="match status" value="1"/>
</dbReference>
<comment type="similarity">
    <text evidence="1 5">Belongs to the DNA glycosylase MPG family.</text>
</comment>
<dbReference type="RefSeq" id="WP_096003739.1">
    <property type="nucleotide sequence ID" value="NZ_NTMR01000003.1"/>
</dbReference>
<dbReference type="InterPro" id="IPR036995">
    <property type="entry name" value="MPG_sf"/>
</dbReference>
<keyword evidence="3 5" id="KW-0378">Hydrolase</keyword>
<dbReference type="NCBIfam" id="NF002005">
    <property type="entry name" value="PRK00802.1-5"/>
    <property type="match status" value="1"/>
</dbReference>
<evidence type="ECO:0000256" key="4">
    <source>
        <dbReference type="ARBA" id="ARBA00023204"/>
    </source>
</evidence>
<evidence type="ECO:0000256" key="1">
    <source>
        <dbReference type="ARBA" id="ARBA00009232"/>
    </source>
</evidence>
<keyword evidence="2 5" id="KW-0227">DNA damage</keyword>
<proteinExistence type="inferred from homology"/>
<reference evidence="6 7" key="1">
    <citation type="submission" date="2017-09" db="EMBL/GenBank/DDBJ databases">
        <title>Pseudomonas abyssi sp. nov. isolated from Abyssopelagic Water.</title>
        <authorList>
            <person name="Wei Y."/>
        </authorList>
    </citation>
    <scope>NUCLEOTIDE SEQUENCE [LARGE SCALE GENOMIC DNA]</scope>
    <source>
        <strain evidence="6 7">MT5</strain>
    </source>
</reference>
<dbReference type="Gene3D" id="3.10.300.10">
    <property type="entry name" value="Methylpurine-DNA glycosylase (MPG)"/>
    <property type="match status" value="1"/>
</dbReference>
<gene>
    <name evidence="6" type="ORF">CNQ84_03165</name>
</gene>
<evidence type="ECO:0000313" key="6">
    <source>
        <dbReference type="EMBL" id="PBK05801.1"/>
    </source>
</evidence>
<sequence>MPDTRTSLPSPIPLPEQFFQQDARQLAVALLGKVIRRRLNGQWLAARIIETEAYLLEERGSHASLGYTEARRALFMAPGTIYMYYARGGDSMNCSSLGAGCGVLLKSGHPVVDALSPAASLARMQALNPNASGGIRAPERLCAGQTLLCRSLQIRVPDWNAQRFAADQLLLEDDGYQPDQVLRAPRLGIPSGRDEHLFYRWVDAAYSLHCTRNPARRGQVEGLHYHSLELEAAQRQAYQESQTCSAT</sequence>
<evidence type="ECO:0000256" key="5">
    <source>
        <dbReference type="HAMAP-Rule" id="MF_00527"/>
    </source>
</evidence>
<dbReference type="AlphaFoldDB" id="A0A2A3MLW6"/>
<dbReference type="HAMAP" id="MF_00527">
    <property type="entry name" value="3MGH"/>
    <property type="match status" value="1"/>
</dbReference>
<comment type="caution">
    <text evidence="6">The sequence shown here is derived from an EMBL/GenBank/DDBJ whole genome shotgun (WGS) entry which is preliminary data.</text>
</comment>
<dbReference type="InterPro" id="IPR003180">
    <property type="entry name" value="MPG"/>
</dbReference>
<dbReference type="Pfam" id="PF02245">
    <property type="entry name" value="Pur_DNA_glyco"/>
    <property type="match status" value="1"/>
</dbReference>
<dbReference type="Proteomes" id="UP000242313">
    <property type="component" value="Unassembled WGS sequence"/>
</dbReference>
<dbReference type="InterPro" id="IPR011034">
    <property type="entry name" value="Formyl_transferase-like_C_sf"/>
</dbReference>
<dbReference type="GO" id="GO:0003905">
    <property type="term" value="F:alkylbase DNA N-glycosylase activity"/>
    <property type="evidence" value="ECO:0007669"/>
    <property type="project" value="InterPro"/>
</dbReference>
<keyword evidence="7" id="KW-1185">Reference proteome</keyword>